<keyword evidence="4" id="KW-0997">Cell inner membrane</keyword>
<dbReference type="GO" id="GO:0016829">
    <property type="term" value="F:lyase activity"/>
    <property type="evidence" value="ECO:0007669"/>
    <property type="project" value="UniProtKB-KW"/>
</dbReference>
<evidence type="ECO:0000256" key="3">
    <source>
        <dbReference type="ARBA" id="ARBA00022475"/>
    </source>
</evidence>
<dbReference type="PRINTS" id="PR01411">
    <property type="entry name" value="CCMFBIOGNSIS"/>
</dbReference>
<dbReference type="GO" id="GO:0015232">
    <property type="term" value="F:heme transmembrane transporter activity"/>
    <property type="evidence" value="ECO:0007669"/>
    <property type="project" value="InterPro"/>
</dbReference>
<keyword evidence="7 10" id="KW-1133">Transmembrane helix</keyword>
<feature type="transmembrane region" description="Helical" evidence="10">
    <location>
        <begin position="353"/>
        <end position="375"/>
    </location>
</feature>
<comment type="caution">
    <text evidence="13">The sequence shown here is derived from an EMBL/GenBank/DDBJ whole genome shotgun (WGS) entry which is preliminary data.</text>
</comment>
<keyword evidence="8 10" id="KW-0472">Membrane</keyword>
<dbReference type="GO" id="GO:0020037">
    <property type="term" value="F:heme binding"/>
    <property type="evidence" value="ECO:0007669"/>
    <property type="project" value="InterPro"/>
</dbReference>
<evidence type="ECO:0000259" key="12">
    <source>
        <dbReference type="Pfam" id="PF16327"/>
    </source>
</evidence>
<feature type="transmembrane region" description="Helical" evidence="10">
    <location>
        <begin position="125"/>
        <end position="144"/>
    </location>
</feature>
<evidence type="ECO:0000259" key="11">
    <source>
        <dbReference type="Pfam" id="PF01578"/>
    </source>
</evidence>
<feature type="transmembrane region" description="Helical" evidence="10">
    <location>
        <begin position="6"/>
        <end position="29"/>
    </location>
</feature>
<dbReference type="OrthoDB" id="9761451at2"/>
<feature type="domain" description="Cytochrome c-type biogenesis protein CcmF C-terminal" evidence="12">
    <location>
        <begin position="316"/>
        <end position="637"/>
    </location>
</feature>
<dbReference type="NCBIfam" id="NF007691">
    <property type="entry name" value="PRK10369.1"/>
    <property type="match status" value="1"/>
</dbReference>
<dbReference type="PRINTS" id="PR01410">
    <property type="entry name" value="CCBIOGENESIS"/>
</dbReference>
<evidence type="ECO:0000256" key="1">
    <source>
        <dbReference type="ARBA" id="ARBA00004429"/>
    </source>
</evidence>
<comment type="subcellular location">
    <subcellularLocation>
        <location evidence="1">Cell inner membrane</location>
        <topology evidence="1">Multi-pass membrane protein</topology>
    </subcellularLocation>
</comment>
<dbReference type="InterPro" id="IPR003568">
    <property type="entry name" value="Cyt_c_biogenesis_CcmF"/>
</dbReference>
<feature type="transmembrane region" description="Helical" evidence="10">
    <location>
        <begin position="390"/>
        <end position="408"/>
    </location>
</feature>
<dbReference type="EMBL" id="PTQZ01000189">
    <property type="protein sequence ID" value="PQA37192.1"/>
    <property type="molecule type" value="Genomic_DNA"/>
</dbReference>
<evidence type="ECO:0000313" key="13">
    <source>
        <dbReference type="EMBL" id="PQA37192.1"/>
    </source>
</evidence>
<dbReference type="Proteomes" id="UP000243900">
    <property type="component" value="Unassembled WGS sequence"/>
</dbReference>
<protein>
    <submittedName>
        <fullName evidence="13">Heme lyase NrfEFG subunit NrfE</fullName>
    </submittedName>
</protein>
<dbReference type="PANTHER" id="PTHR43653">
    <property type="entry name" value="CYTOCHROME C ASSEMBLY PROTEIN-RELATED"/>
    <property type="match status" value="1"/>
</dbReference>
<name>A0A2P6ARI4_9GAMM</name>
<dbReference type="GO" id="GO:0017004">
    <property type="term" value="P:cytochrome complex assembly"/>
    <property type="evidence" value="ECO:0007669"/>
    <property type="project" value="UniProtKB-KW"/>
</dbReference>
<sequence>MWVELGQYALVLAFVVAILQGTLPWLGVSRGDARLQAVARTGAYAQTALLTFSFGLLTLAFLNNDFSVDYVARQSNTLLPVWYKVSAVWGGHEGSLLLWALVLAVWSAAVARFSRGLPLVMTARVLAILGLISVAIISFILFTSNPFDRLLPDFPIEGNDLNPLLQDPGLIFHPPMLYMGYVGFAVPFAFALAGLLGERLDPAWVRWSRPWALAAWAFLGLGIALGSWWAYYELGWGGWWFWDPVENASFMPWLAGTALIHSMAVTEKRGVFKAWTVLLAIIAFALSLLGTFLVRSGVLTSVHAFASDPSRGLFILGILIVVVGGSLAVFAWRGAALQNESRHSLVSREMFLLVNNLLLLTATVTVLLGTLFPLIADAFDIGKISVGPPYFNLLFVPLTLLLLVFLALGPQVNWKRGRLDDIRLPMLKVLLAAIIIAVALPLLVYGDLPWTVSLSIGLCAWVLGAMLVDIGRKTRNAPGLVQGLRKLTRSYWGMQLGHLGLLMTVLGVALTSAYSTEKDVRLAPGQEVVIGDYRFRFEGVADHQGPNYVAQRGTVVVSDGGRERVLHPEKRIYRVQQNPMTEAAISGNLWRDLYVALGEPLDGGAWAVRVYHKPMVRWMWFGALVMALGALLSILDRRYRLRGVR</sequence>
<comment type="similarity">
    <text evidence="2">Belongs to the CcmF/CycK/Ccl1/NrfE/CcsA family.</text>
</comment>
<evidence type="ECO:0000256" key="9">
    <source>
        <dbReference type="ARBA" id="ARBA00037230"/>
    </source>
</evidence>
<evidence type="ECO:0000256" key="7">
    <source>
        <dbReference type="ARBA" id="ARBA00022989"/>
    </source>
</evidence>
<evidence type="ECO:0000256" key="10">
    <source>
        <dbReference type="SAM" id="Phobius"/>
    </source>
</evidence>
<feature type="transmembrane region" description="Helical" evidence="10">
    <location>
        <begin position="250"/>
        <end position="267"/>
    </location>
</feature>
<feature type="transmembrane region" description="Helical" evidence="10">
    <location>
        <begin position="210"/>
        <end position="230"/>
    </location>
</feature>
<feature type="transmembrane region" description="Helical" evidence="10">
    <location>
        <begin position="274"/>
        <end position="293"/>
    </location>
</feature>
<dbReference type="InterPro" id="IPR003567">
    <property type="entry name" value="Cyt_c_biogenesis"/>
</dbReference>
<feature type="transmembrane region" description="Helical" evidence="10">
    <location>
        <begin position="313"/>
        <end position="332"/>
    </location>
</feature>
<organism evidence="13 14">
    <name type="scientific">Amnimonas aquatica</name>
    <dbReference type="NCBI Taxonomy" id="2094561"/>
    <lineage>
        <taxon>Bacteria</taxon>
        <taxon>Pseudomonadati</taxon>
        <taxon>Pseudomonadota</taxon>
        <taxon>Gammaproteobacteria</taxon>
        <taxon>Moraxellales</taxon>
        <taxon>Moraxellaceae</taxon>
        <taxon>Amnimonas</taxon>
    </lineage>
</organism>
<feature type="transmembrane region" description="Helical" evidence="10">
    <location>
        <begin position="41"/>
        <end position="62"/>
    </location>
</feature>
<keyword evidence="5 10" id="KW-0812">Transmembrane</keyword>
<evidence type="ECO:0000313" key="14">
    <source>
        <dbReference type="Proteomes" id="UP000243900"/>
    </source>
</evidence>
<reference evidence="14" key="1">
    <citation type="submission" date="2018-02" db="EMBL/GenBank/DDBJ databases">
        <title>Genome sequencing of Solimonas sp. HR-BB.</title>
        <authorList>
            <person name="Lee Y."/>
            <person name="Jeon C.O."/>
        </authorList>
    </citation>
    <scope>NUCLEOTIDE SEQUENCE [LARGE SCALE GENOMIC DNA]</scope>
    <source>
        <strain evidence="14">HR-E</strain>
    </source>
</reference>
<feature type="domain" description="Cytochrome c assembly protein" evidence="11">
    <location>
        <begin position="89"/>
        <end position="296"/>
    </location>
</feature>
<evidence type="ECO:0000256" key="2">
    <source>
        <dbReference type="ARBA" id="ARBA00009186"/>
    </source>
</evidence>
<keyword evidence="13" id="KW-0456">Lyase</keyword>
<dbReference type="GO" id="GO:0005886">
    <property type="term" value="C:plasma membrane"/>
    <property type="evidence" value="ECO:0007669"/>
    <property type="project" value="UniProtKB-SubCell"/>
</dbReference>
<dbReference type="InterPro" id="IPR032523">
    <property type="entry name" value="CcmF_C"/>
</dbReference>
<gene>
    <name evidence="13" type="ORF">C5O18_07590</name>
</gene>
<dbReference type="RefSeq" id="WP_105192869.1">
    <property type="nucleotide sequence ID" value="NZ_PTQZ01000189.1"/>
</dbReference>
<evidence type="ECO:0000256" key="4">
    <source>
        <dbReference type="ARBA" id="ARBA00022519"/>
    </source>
</evidence>
<evidence type="ECO:0000256" key="5">
    <source>
        <dbReference type="ARBA" id="ARBA00022692"/>
    </source>
</evidence>
<dbReference type="AlphaFoldDB" id="A0A2P6ARI4"/>
<proteinExistence type="inferred from homology"/>
<feature type="transmembrane region" description="Helical" evidence="10">
    <location>
        <begin position="452"/>
        <end position="470"/>
    </location>
</feature>
<dbReference type="Pfam" id="PF01578">
    <property type="entry name" value="Cytochrom_C_asm"/>
    <property type="match status" value="1"/>
</dbReference>
<keyword evidence="14" id="KW-1185">Reference proteome</keyword>
<evidence type="ECO:0000256" key="8">
    <source>
        <dbReference type="ARBA" id="ARBA00023136"/>
    </source>
</evidence>
<feature type="transmembrane region" description="Helical" evidence="10">
    <location>
        <begin position="429"/>
        <end position="446"/>
    </location>
</feature>
<dbReference type="PANTHER" id="PTHR43653:SF1">
    <property type="entry name" value="CYTOCHROME C-TYPE BIOGENESIS PROTEIN CCMF"/>
    <property type="match status" value="1"/>
</dbReference>
<feature type="transmembrane region" description="Helical" evidence="10">
    <location>
        <begin position="178"/>
        <end position="198"/>
    </location>
</feature>
<dbReference type="NCBIfam" id="TIGR00353">
    <property type="entry name" value="nrfE"/>
    <property type="match status" value="1"/>
</dbReference>
<feature type="transmembrane region" description="Helical" evidence="10">
    <location>
        <begin position="96"/>
        <end position="113"/>
    </location>
</feature>
<evidence type="ECO:0000256" key="6">
    <source>
        <dbReference type="ARBA" id="ARBA00022748"/>
    </source>
</evidence>
<keyword evidence="6" id="KW-0201">Cytochrome c-type biogenesis</keyword>
<feature type="transmembrane region" description="Helical" evidence="10">
    <location>
        <begin position="618"/>
        <end position="635"/>
    </location>
</feature>
<accession>A0A2P6ARI4</accession>
<keyword evidence="3" id="KW-1003">Cell membrane</keyword>
<dbReference type="InterPro" id="IPR002541">
    <property type="entry name" value="Cyt_c_assembly"/>
</dbReference>
<comment type="function">
    <text evidence="9">Required for the biogenesis of c-type cytochromes. Possible subunit of a heme lyase.</text>
</comment>
<feature type="transmembrane region" description="Helical" evidence="10">
    <location>
        <begin position="491"/>
        <end position="514"/>
    </location>
</feature>
<dbReference type="Pfam" id="PF16327">
    <property type="entry name" value="CcmF_C"/>
    <property type="match status" value="1"/>
</dbReference>